<feature type="transmembrane region" description="Helical" evidence="6">
    <location>
        <begin position="12"/>
        <end position="33"/>
    </location>
</feature>
<dbReference type="SUPFAM" id="SSF58104">
    <property type="entry name" value="Methyl-accepting chemotaxis protein (MCP) signaling domain"/>
    <property type="match status" value="1"/>
</dbReference>
<dbReference type="Gene3D" id="1.10.287.950">
    <property type="entry name" value="Methyl-accepting chemotaxis protein"/>
    <property type="match status" value="1"/>
</dbReference>
<accession>A0A7X6ICV0</accession>
<keyword evidence="6" id="KW-1133">Transmembrane helix</keyword>
<evidence type="ECO:0000256" key="1">
    <source>
        <dbReference type="ARBA" id="ARBA00023224"/>
    </source>
</evidence>
<dbReference type="PROSITE" id="PS50111">
    <property type="entry name" value="CHEMOTAXIS_TRANSDUC_2"/>
    <property type="match status" value="1"/>
</dbReference>
<evidence type="ECO:0000256" key="6">
    <source>
        <dbReference type="SAM" id="Phobius"/>
    </source>
</evidence>
<dbReference type="RefSeq" id="WP_168063021.1">
    <property type="nucleotide sequence ID" value="NZ_VTOW01000005.1"/>
</dbReference>
<dbReference type="SMART" id="SM00283">
    <property type="entry name" value="MA"/>
    <property type="match status" value="1"/>
</dbReference>
<dbReference type="EMBL" id="VTOW01000005">
    <property type="protein sequence ID" value="NKE73073.1"/>
    <property type="molecule type" value="Genomic_DNA"/>
</dbReference>
<dbReference type="PANTHER" id="PTHR32089:SF112">
    <property type="entry name" value="LYSOZYME-LIKE PROTEIN-RELATED"/>
    <property type="match status" value="1"/>
</dbReference>
<keyword evidence="10" id="KW-1185">Reference proteome</keyword>
<dbReference type="AlphaFoldDB" id="A0A7X6ICV0"/>
<protein>
    <submittedName>
        <fullName evidence="9">Methyl-accepting chemotaxis protein</fullName>
    </submittedName>
</protein>
<dbReference type="Pfam" id="PF00672">
    <property type="entry name" value="HAMP"/>
    <property type="match status" value="1"/>
</dbReference>
<feature type="domain" description="HAMP" evidence="8">
    <location>
        <begin position="211"/>
        <end position="263"/>
    </location>
</feature>
<evidence type="ECO:0000313" key="9">
    <source>
        <dbReference type="EMBL" id="NKE73073.1"/>
    </source>
</evidence>
<keyword evidence="6" id="KW-0812">Transmembrane</keyword>
<dbReference type="CDD" id="cd06225">
    <property type="entry name" value="HAMP"/>
    <property type="match status" value="1"/>
</dbReference>
<evidence type="ECO:0000256" key="4">
    <source>
        <dbReference type="SAM" id="Coils"/>
    </source>
</evidence>
<dbReference type="GO" id="GO:0006935">
    <property type="term" value="P:chemotaxis"/>
    <property type="evidence" value="ECO:0007669"/>
    <property type="project" value="InterPro"/>
</dbReference>
<evidence type="ECO:0000256" key="5">
    <source>
        <dbReference type="SAM" id="MobiDB-lite"/>
    </source>
</evidence>
<feature type="coiled-coil region" evidence="4">
    <location>
        <begin position="148"/>
        <end position="175"/>
    </location>
</feature>
<organism evidence="9 10">
    <name type="scientific">Candidatus Manganitrophus noduliformans</name>
    <dbReference type="NCBI Taxonomy" id="2606439"/>
    <lineage>
        <taxon>Bacteria</taxon>
        <taxon>Pseudomonadati</taxon>
        <taxon>Nitrospirota</taxon>
        <taxon>Nitrospiria</taxon>
        <taxon>Candidatus Troglogloeales</taxon>
        <taxon>Candidatus Manganitrophaceae</taxon>
        <taxon>Candidatus Manganitrophus</taxon>
    </lineage>
</organism>
<dbReference type="PROSITE" id="PS50885">
    <property type="entry name" value="HAMP"/>
    <property type="match status" value="1"/>
</dbReference>
<dbReference type="InterPro" id="IPR004090">
    <property type="entry name" value="Chemotax_Me-accpt_rcpt"/>
</dbReference>
<dbReference type="SMART" id="SM00304">
    <property type="entry name" value="HAMP"/>
    <property type="match status" value="1"/>
</dbReference>
<comment type="similarity">
    <text evidence="2">Belongs to the methyl-accepting chemotaxis (MCP) protein family.</text>
</comment>
<dbReference type="InterPro" id="IPR004089">
    <property type="entry name" value="MCPsignal_dom"/>
</dbReference>
<evidence type="ECO:0000259" key="8">
    <source>
        <dbReference type="PROSITE" id="PS50885"/>
    </source>
</evidence>
<dbReference type="PANTHER" id="PTHR32089">
    <property type="entry name" value="METHYL-ACCEPTING CHEMOTAXIS PROTEIN MCPB"/>
    <property type="match status" value="1"/>
</dbReference>
<feature type="region of interest" description="Disordered" evidence="5">
    <location>
        <begin position="529"/>
        <end position="553"/>
    </location>
</feature>
<dbReference type="Proteomes" id="UP000534783">
    <property type="component" value="Unassembled WGS sequence"/>
</dbReference>
<gene>
    <name evidence="9" type="ORF">MNODULE_20160</name>
</gene>
<dbReference type="Pfam" id="PF00015">
    <property type="entry name" value="MCPsignal"/>
    <property type="match status" value="1"/>
</dbReference>
<evidence type="ECO:0000256" key="3">
    <source>
        <dbReference type="PROSITE-ProRule" id="PRU00284"/>
    </source>
</evidence>
<feature type="domain" description="Methyl-accepting transducer" evidence="7">
    <location>
        <begin position="268"/>
        <end position="497"/>
    </location>
</feature>
<evidence type="ECO:0000256" key="2">
    <source>
        <dbReference type="ARBA" id="ARBA00029447"/>
    </source>
</evidence>
<dbReference type="InterPro" id="IPR003660">
    <property type="entry name" value="HAMP_dom"/>
</dbReference>
<dbReference type="GO" id="GO:0016020">
    <property type="term" value="C:membrane"/>
    <property type="evidence" value="ECO:0007669"/>
    <property type="project" value="InterPro"/>
</dbReference>
<dbReference type="GO" id="GO:0004888">
    <property type="term" value="F:transmembrane signaling receptor activity"/>
    <property type="evidence" value="ECO:0007669"/>
    <property type="project" value="InterPro"/>
</dbReference>
<dbReference type="PRINTS" id="PR00260">
    <property type="entry name" value="CHEMTRNSDUCR"/>
</dbReference>
<evidence type="ECO:0000259" key="7">
    <source>
        <dbReference type="PROSITE" id="PS50111"/>
    </source>
</evidence>
<evidence type="ECO:0000313" key="10">
    <source>
        <dbReference type="Proteomes" id="UP000534783"/>
    </source>
</evidence>
<keyword evidence="4" id="KW-0175">Coiled coil</keyword>
<keyword evidence="1 3" id="KW-0807">Transducer</keyword>
<proteinExistence type="inferred from homology"/>
<sequence>MKFKVTIQEQLLGLGFLGLLLALVIGGFGFWGITRVTEAMNRMEVSAIALRYHLTADRVRDALRADVESAAIAAEAANSEKKKEILEELSGHASLFRERLKNIEALPLQGEIKGEILEIHPGLDAYINNAEELARMILDGQLVAAAPMEEFVADSKKWEEEMRRLSDLIEQDMRQSQTEAGGANRISRVMIIGISLLGFLILSVISLKNASSISRALKQVSTVATEVSAGNLTVRNEVNRGDEIGHLAGTFNRMAEHLRELVFKIQSGSRQIASTSEDLFASSQRLSSNSEETKRLASTVSSASEQTSRNVQAVATATEEMTATLKEISQNVVKATQITSEAVQVARETNQTISKLGESSAEIGKVIKVITSIAEQTNLLALNAAIEAARAGEAGKGFAVVANEVKDLAKKTAKATEEIGQKIGVIQTDTKEAVSAIGEITGIITQINEIATTIAGAIEEQTATTNEISRSVMEAARGTGEVTESTEGVVSAARGTTEGAESVLVASQKLAEMGADLMVLVSKFQIHPEQRRKQEKAPASGSRVKGTEQPTGI</sequence>
<reference evidence="9 10" key="1">
    <citation type="journal article" date="2020" name="Nature">
        <title>Bacterial chemolithoautotrophy via manganese oxidation.</title>
        <authorList>
            <person name="Yu H."/>
            <person name="Leadbetter J.R."/>
        </authorList>
    </citation>
    <scope>NUCLEOTIDE SEQUENCE [LARGE SCALE GENOMIC DNA]</scope>
    <source>
        <strain evidence="9 10">Mn-1</strain>
    </source>
</reference>
<name>A0A7X6ICV0_9BACT</name>
<keyword evidence="6" id="KW-0472">Membrane</keyword>
<dbReference type="GO" id="GO:0007165">
    <property type="term" value="P:signal transduction"/>
    <property type="evidence" value="ECO:0007669"/>
    <property type="project" value="UniProtKB-KW"/>
</dbReference>
<comment type="caution">
    <text evidence="9">The sequence shown here is derived from an EMBL/GenBank/DDBJ whole genome shotgun (WGS) entry which is preliminary data.</text>
</comment>